<feature type="compositionally biased region" description="Low complexity" evidence="1">
    <location>
        <begin position="114"/>
        <end position="128"/>
    </location>
</feature>
<organism evidence="2 3">
    <name type="scientific">Trichoderma guizhouense</name>
    <dbReference type="NCBI Taxonomy" id="1491466"/>
    <lineage>
        <taxon>Eukaryota</taxon>
        <taxon>Fungi</taxon>
        <taxon>Dikarya</taxon>
        <taxon>Ascomycota</taxon>
        <taxon>Pezizomycotina</taxon>
        <taxon>Sordariomycetes</taxon>
        <taxon>Hypocreomycetidae</taxon>
        <taxon>Hypocreales</taxon>
        <taxon>Hypocreaceae</taxon>
        <taxon>Trichoderma</taxon>
    </lineage>
</organism>
<feature type="compositionally biased region" description="Polar residues" evidence="1">
    <location>
        <begin position="1045"/>
        <end position="1069"/>
    </location>
</feature>
<evidence type="ECO:0000313" key="2">
    <source>
        <dbReference type="EMBL" id="OPB45297.1"/>
    </source>
</evidence>
<accession>A0A1T3CW35</accession>
<feature type="compositionally biased region" description="Acidic residues" evidence="1">
    <location>
        <begin position="17"/>
        <end position="26"/>
    </location>
</feature>
<dbReference type="AlphaFoldDB" id="A0A1T3CW35"/>
<evidence type="ECO:0000313" key="3">
    <source>
        <dbReference type="Proteomes" id="UP000191004"/>
    </source>
</evidence>
<name>A0A1T3CW35_9HYPO</name>
<feature type="region of interest" description="Disordered" evidence="1">
    <location>
        <begin position="72"/>
        <end position="129"/>
    </location>
</feature>
<feature type="region of interest" description="Disordered" evidence="1">
    <location>
        <begin position="960"/>
        <end position="982"/>
    </location>
</feature>
<dbReference type="Proteomes" id="UP000191004">
    <property type="component" value="Unassembled WGS sequence"/>
</dbReference>
<feature type="region of interest" description="Disordered" evidence="1">
    <location>
        <begin position="1"/>
        <end position="26"/>
    </location>
</feature>
<gene>
    <name evidence="2" type="ORF">A0O28_0075070</name>
</gene>
<dbReference type="EMBL" id="LVVK01000005">
    <property type="protein sequence ID" value="OPB45297.1"/>
    <property type="molecule type" value="Genomic_DNA"/>
</dbReference>
<keyword evidence="3" id="KW-1185">Reference proteome</keyword>
<feature type="compositionally biased region" description="Polar residues" evidence="1">
    <location>
        <begin position="87"/>
        <end position="101"/>
    </location>
</feature>
<reference evidence="2 3" key="1">
    <citation type="submission" date="2016-04" db="EMBL/GenBank/DDBJ databases">
        <title>Multiple horizontal gene transfer events from other fungi enriched the ability of the initially mycotrophic fungus Trichoderma (Ascomycota) to feed on dead plant biomass.</title>
        <authorList>
            <person name="Atanasova L."/>
            <person name="Chenthamara K."/>
            <person name="Zhang J."/>
            <person name="Grujic M."/>
            <person name="Henrissat B."/>
            <person name="Kuo A."/>
            <person name="Aertz A."/>
            <person name="Salamov A."/>
            <person name="Lipzen A."/>
            <person name="Labutti K."/>
            <person name="Barry K."/>
            <person name="Miao Y."/>
            <person name="Rahimi M.J."/>
            <person name="Shen Q."/>
            <person name="Grigoriev I.V."/>
            <person name="Kubicek C.P."/>
            <person name="Druzhinina I.S."/>
        </authorList>
    </citation>
    <scope>NUCLEOTIDE SEQUENCE [LARGE SCALE GENOMIC DNA]</scope>
    <source>
        <strain evidence="2 3">NJAU 4742</strain>
    </source>
</reference>
<protein>
    <recommendedName>
        <fullName evidence="4">Pfs domain protein</fullName>
    </recommendedName>
</protein>
<feature type="compositionally biased region" description="Polar residues" evidence="1">
    <location>
        <begin position="1019"/>
        <end position="1038"/>
    </location>
</feature>
<proteinExistence type="predicted"/>
<feature type="region of interest" description="Disordered" evidence="1">
    <location>
        <begin position="1019"/>
        <end position="1079"/>
    </location>
</feature>
<sequence length="1152" mass="126486">MTDPLDDELASASGYPEEMDLDEEDIDLDDVVPDLNPLNSATGEMIDYLAGIGGISGQRTPINPVANLQTGESLSFSSEPPAWQGDLGQTSHSHTTSSLPGSGSPDIKLPSQNAATAPADPAKVKVAPSVTTDSGYGSVTHETPKLPQKLQAKKVIREPFSIVIERRLIEAPPFQGHEDSTTSQTLYTGDQDVMGASKARRYILEFANHLYSHLQKPFADDKISNVIGSLRDLLEAFALKLEDIETFLDAVTKDPAFKWLVGKLQGLLTSTNINSDAMKNISDHLIRGLPPIQGISRHHPSKPFRVTFDVECDILGFIKDQEYYGAAAEIVPDVITLTGSADDVQATTCEQYLLQTWPTVGCNLLWAIQGALREYNASKSLQSSYQCKFEDRTKIKVSIGERSLEVEAIGTIHCIAEIGEQIGWFATAFKPAFHDLEISFCHPELISFQAEDDIHLLSEEFEKSFRCRILTVFDNIKANRLPYAGGQCWQQMFNNPIIVTGYPIKPRENIESGAGLEIPFEMMTSLSDARYLTTFNGKTVLKGFSTVLLPMRQQDDLIIWHLLVDVSGARISYLDPRIQQGILISSDNMQNTRHILGWCSEALRNIGSPGANYDIKYSGLSQGKSSLSLEKIEVSVGAGEYFKVGTSFRRGPREGVFARRMLDGYDDRVDHIANQYITLYDVKEKRAWLSDGLPALLHLVRTSLRRDEKEDPGGLSINLVKNLNEAPPSIQGTMAAKVVLYDADNRSISLRSHTKVTEVTTNRIIDGKTFTEHLKKQETVHYCLENRVEQICHQLEQVIETNVQSRQEGILRRAPRNVLGGYEFMGVAARKNLELLTTKMSISERGSGWTDLLCSISAVTLFGNDFGELIKPRSKMKKHCNGCGLNVGLPSGENLLAVGVDVLEGILFEKGNKDTIPWRLVDDIYWHCNEAAFGHCQCNISGGKSRSGCFDDRIQVLSSNNKNRHHPSSSSTNTPKNGAVVFGHGRKKGVTLMGHNMEEVTEEDESDSSPEDIIRSQTSLGVSVSPDTQNENSETNENLLPDIVSSDTPNASTSSTMGGSGLAKNTPQVPGTEGAATPDASMSTEMPLSGLILVNTNQSAIADVVSTLPESSTATAQNASGTPLILNRKRPIEKLKDKSTKAWKKLRHDTSS</sequence>
<comment type="caution">
    <text evidence="2">The sequence shown here is derived from an EMBL/GenBank/DDBJ whole genome shotgun (WGS) entry which is preliminary data.</text>
</comment>
<evidence type="ECO:0000256" key="1">
    <source>
        <dbReference type="SAM" id="MobiDB-lite"/>
    </source>
</evidence>
<dbReference type="OrthoDB" id="4897642at2759"/>
<evidence type="ECO:0008006" key="4">
    <source>
        <dbReference type="Google" id="ProtNLM"/>
    </source>
</evidence>